<keyword evidence="5" id="KW-0812">Transmembrane</keyword>
<keyword evidence="4" id="KW-0132">Cell division</keyword>
<evidence type="ECO:0000256" key="3">
    <source>
        <dbReference type="ARBA" id="ARBA00022519"/>
    </source>
</evidence>
<gene>
    <name evidence="9" type="ORF">CTOB1V02_LOCUS14970</name>
</gene>
<keyword evidence="6" id="KW-1133">Transmembrane helix</keyword>
<evidence type="ECO:0000256" key="1">
    <source>
        <dbReference type="ARBA" id="ARBA00004162"/>
    </source>
</evidence>
<dbReference type="EMBL" id="OB685274">
    <property type="protein sequence ID" value="CAD7237155.1"/>
    <property type="molecule type" value="Genomic_DNA"/>
</dbReference>
<accession>A0A7R8WXH8</accession>
<evidence type="ECO:0000256" key="6">
    <source>
        <dbReference type="ARBA" id="ARBA00022989"/>
    </source>
</evidence>
<organism evidence="9">
    <name type="scientific">Cyprideis torosa</name>
    <dbReference type="NCBI Taxonomy" id="163714"/>
    <lineage>
        <taxon>Eukaryota</taxon>
        <taxon>Metazoa</taxon>
        <taxon>Ecdysozoa</taxon>
        <taxon>Arthropoda</taxon>
        <taxon>Crustacea</taxon>
        <taxon>Oligostraca</taxon>
        <taxon>Ostracoda</taxon>
        <taxon>Podocopa</taxon>
        <taxon>Podocopida</taxon>
        <taxon>Cytherocopina</taxon>
        <taxon>Cytheroidea</taxon>
        <taxon>Cytherideidae</taxon>
        <taxon>Cyprideis</taxon>
    </lineage>
</organism>
<dbReference type="GO" id="GO:0005886">
    <property type="term" value="C:plasma membrane"/>
    <property type="evidence" value="ECO:0007669"/>
    <property type="project" value="UniProtKB-SubCell"/>
</dbReference>
<protein>
    <submittedName>
        <fullName evidence="9">Uncharacterized protein</fullName>
    </submittedName>
</protein>
<keyword evidence="3" id="KW-0997">Cell inner membrane</keyword>
<evidence type="ECO:0000256" key="7">
    <source>
        <dbReference type="ARBA" id="ARBA00023136"/>
    </source>
</evidence>
<dbReference type="PANTHER" id="PTHR30558">
    <property type="entry name" value="EXBD MEMBRANE COMPONENT OF PMF-DRIVEN MACROMOLECULE IMPORT SYSTEM"/>
    <property type="match status" value="1"/>
</dbReference>
<dbReference type="InterPro" id="IPR014168">
    <property type="entry name" value="Tol-Pal_TolR"/>
</dbReference>
<dbReference type="NCBIfam" id="TIGR02801">
    <property type="entry name" value="tolR"/>
    <property type="match status" value="1"/>
</dbReference>
<proteinExistence type="predicted"/>
<dbReference type="GO" id="GO:0015031">
    <property type="term" value="P:protein transport"/>
    <property type="evidence" value="ECO:0007669"/>
    <property type="project" value="InterPro"/>
</dbReference>
<sequence length="219" mass="24512">MARHRPKRRKPMAQINVVPYIDVMLVLLVIFMVTAPMLQEGVEVSLPQVEAKPLEATEDEDKIVVAVTADGQFYLDVDGQDAMPLDAFTLSQRVMEMLVDRDNKQAYVRGDESVNYGSVMNVMAALKSAGVGSASPPPAPQVDPDIEKRQLEAQQKEAEQARLAEQEALLKEQQAKEAEQRVLEEETRREESRQAAELQRQQEAEAQKERAAELQKAAE</sequence>
<dbReference type="GO" id="GO:0051301">
    <property type="term" value="P:cell division"/>
    <property type="evidence" value="ECO:0007669"/>
    <property type="project" value="UniProtKB-KW"/>
</dbReference>
<feature type="non-terminal residue" evidence="9">
    <location>
        <position position="1"/>
    </location>
</feature>
<keyword evidence="7" id="KW-0472">Membrane</keyword>
<evidence type="ECO:0000256" key="2">
    <source>
        <dbReference type="ARBA" id="ARBA00022475"/>
    </source>
</evidence>
<reference evidence="9" key="1">
    <citation type="submission" date="2020-11" db="EMBL/GenBank/DDBJ databases">
        <authorList>
            <person name="Tran Van P."/>
        </authorList>
    </citation>
    <scope>NUCLEOTIDE SEQUENCE</scope>
</reference>
<dbReference type="PANTHER" id="PTHR30558:SF7">
    <property type="entry name" value="TOL-PAL SYSTEM PROTEIN TOLR"/>
    <property type="match status" value="1"/>
</dbReference>
<comment type="subcellular location">
    <subcellularLocation>
        <location evidence="1">Cell membrane</location>
        <topology evidence="1">Single-pass membrane protein</topology>
    </subcellularLocation>
</comment>
<evidence type="ECO:0000256" key="8">
    <source>
        <dbReference type="ARBA" id="ARBA00023306"/>
    </source>
</evidence>
<dbReference type="InterPro" id="IPR003400">
    <property type="entry name" value="ExbD"/>
</dbReference>
<evidence type="ECO:0000256" key="5">
    <source>
        <dbReference type="ARBA" id="ARBA00022692"/>
    </source>
</evidence>
<name>A0A7R8WXH8_9CRUS</name>
<keyword evidence="8" id="KW-0131">Cell cycle</keyword>
<keyword evidence="2" id="KW-1003">Cell membrane</keyword>
<evidence type="ECO:0000256" key="4">
    <source>
        <dbReference type="ARBA" id="ARBA00022618"/>
    </source>
</evidence>
<dbReference type="Gene3D" id="3.30.420.270">
    <property type="match status" value="1"/>
</dbReference>
<dbReference type="Pfam" id="PF02472">
    <property type="entry name" value="ExbD"/>
    <property type="match status" value="1"/>
</dbReference>
<evidence type="ECO:0000313" key="9">
    <source>
        <dbReference type="EMBL" id="CAD7237155.1"/>
    </source>
</evidence>
<dbReference type="AlphaFoldDB" id="A0A7R8WXH8"/>
<dbReference type="OrthoDB" id="8300536at2759"/>
<dbReference type="GO" id="GO:0022857">
    <property type="term" value="F:transmembrane transporter activity"/>
    <property type="evidence" value="ECO:0007669"/>
    <property type="project" value="InterPro"/>
</dbReference>